<protein>
    <recommendedName>
        <fullName evidence="4">40S ribosomal protein S7</fullName>
    </recommendedName>
</protein>
<accession>A0A058ZB36</accession>
<dbReference type="GO" id="GO:0006412">
    <property type="term" value="P:translation"/>
    <property type="evidence" value="ECO:0007669"/>
    <property type="project" value="InterPro"/>
</dbReference>
<dbReference type="OrthoDB" id="1724687at2759"/>
<dbReference type="EMBL" id="KB932203">
    <property type="protein sequence ID" value="KCV71133.1"/>
    <property type="molecule type" value="Genomic_DNA"/>
</dbReference>
<dbReference type="PANTHER" id="PTHR11278:SF0">
    <property type="entry name" value="SMALL RIBOSOMAL SUBUNIT PROTEIN ES7"/>
    <property type="match status" value="1"/>
</dbReference>
<evidence type="ECO:0000313" key="6">
    <source>
        <dbReference type="Proteomes" id="UP000030693"/>
    </source>
</evidence>
<dbReference type="AlphaFoldDB" id="A0A058ZB36"/>
<dbReference type="GO" id="GO:0003735">
    <property type="term" value="F:structural constituent of ribosome"/>
    <property type="evidence" value="ECO:0007669"/>
    <property type="project" value="InterPro"/>
</dbReference>
<name>A0A058ZB36_FONAL</name>
<dbReference type="GO" id="GO:0030686">
    <property type="term" value="C:90S preribosome"/>
    <property type="evidence" value="ECO:0007669"/>
    <property type="project" value="TreeGrafter"/>
</dbReference>
<reference evidence="5" key="1">
    <citation type="submission" date="2013-04" db="EMBL/GenBank/DDBJ databases">
        <title>The Genome Sequence of Fonticula alba ATCC 38817.</title>
        <authorList>
            <consortium name="The Broad Institute Genomics Platform"/>
            <person name="Russ C."/>
            <person name="Cuomo C."/>
            <person name="Burger G."/>
            <person name="Gray M.W."/>
            <person name="Holland P.W.H."/>
            <person name="King N."/>
            <person name="Lang F.B.F."/>
            <person name="Roger A.J."/>
            <person name="Ruiz-Trillo I."/>
            <person name="Brown M."/>
            <person name="Walker B."/>
            <person name="Young S."/>
            <person name="Zeng Q."/>
            <person name="Gargeya S."/>
            <person name="Fitzgerald M."/>
            <person name="Haas B."/>
            <person name="Abouelleil A."/>
            <person name="Allen A.W."/>
            <person name="Alvarado L."/>
            <person name="Arachchi H.M."/>
            <person name="Berlin A.M."/>
            <person name="Chapman S.B."/>
            <person name="Gainer-Dewar J."/>
            <person name="Goldberg J."/>
            <person name="Griggs A."/>
            <person name="Gujja S."/>
            <person name="Hansen M."/>
            <person name="Howarth C."/>
            <person name="Imamovic A."/>
            <person name="Ireland A."/>
            <person name="Larimer J."/>
            <person name="McCowan C."/>
            <person name="Murphy C."/>
            <person name="Pearson M."/>
            <person name="Poon T.W."/>
            <person name="Priest M."/>
            <person name="Roberts A."/>
            <person name="Saif S."/>
            <person name="Shea T."/>
            <person name="Sisk P."/>
            <person name="Sykes S."/>
            <person name="Wortman J."/>
            <person name="Nusbaum C."/>
            <person name="Birren B."/>
        </authorList>
    </citation>
    <scope>NUCLEOTIDE SEQUENCE [LARGE SCALE GENOMIC DNA]</scope>
    <source>
        <strain evidence="5">ATCC 38817</strain>
    </source>
</reference>
<dbReference type="GO" id="GO:0022627">
    <property type="term" value="C:cytosolic small ribosomal subunit"/>
    <property type="evidence" value="ECO:0007669"/>
    <property type="project" value="TreeGrafter"/>
</dbReference>
<dbReference type="Pfam" id="PF01251">
    <property type="entry name" value="Ribosomal_S7e"/>
    <property type="match status" value="1"/>
</dbReference>
<gene>
    <name evidence="5" type="ORF">H696_02084</name>
</gene>
<dbReference type="GO" id="GO:0032040">
    <property type="term" value="C:small-subunit processome"/>
    <property type="evidence" value="ECO:0007669"/>
    <property type="project" value="TreeGrafter"/>
</dbReference>
<keyword evidence="6" id="KW-1185">Reference proteome</keyword>
<evidence type="ECO:0000256" key="3">
    <source>
        <dbReference type="ARBA" id="ARBA00023274"/>
    </source>
</evidence>
<comment type="similarity">
    <text evidence="1 4">Belongs to the eukaryotic ribosomal protein eS7 family.</text>
</comment>
<keyword evidence="2 4" id="KW-0689">Ribosomal protein</keyword>
<proteinExistence type="inferred from homology"/>
<dbReference type="OMA" id="MIANRRI"/>
<evidence type="ECO:0000313" key="5">
    <source>
        <dbReference type="EMBL" id="KCV71133.1"/>
    </source>
</evidence>
<dbReference type="eggNOG" id="KOG3320">
    <property type="taxonomic scope" value="Eukaryota"/>
</dbReference>
<dbReference type="GeneID" id="20526809"/>
<dbReference type="InterPro" id="IPR000554">
    <property type="entry name" value="Ribosomal_eS7"/>
</dbReference>
<dbReference type="GO" id="GO:0006364">
    <property type="term" value="P:rRNA processing"/>
    <property type="evidence" value="ECO:0007669"/>
    <property type="project" value="TreeGrafter"/>
</dbReference>
<dbReference type="Proteomes" id="UP000030693">
    <property type="component" value="Unassembled WGS sequence"/>
</dbReference>
<organism evidence="5">
    <name type="scientific">Fonticula alba</name>
    <name type="common">Slime mold</name>
    <dbReference type="NCBI Taxonomy" id="691883"/>
    <lineage>
        <taxon>Eukaryota</taxon>
        <taxon>Rotosphaerida</taxon>
        <taxon>Fonticulaceae</taxon>
        <taxon>Fonticula</taxon>
    </lineage>
</organism>
<dbReference type="PANTHER" id="PTHR11278">
    <property type="entry name" value="40S RIBOSOMAL PROTEIN S7"/>
    <property type="match status" value="1"/>
</dbReference>
<dbReference type="RefSeq" id="XP_009494256.1">
    <property type="nucleotide sequence ID" value="XM_009495981.1"/>
</dbReference>
<sequence length="190" mass="21322">MSTASKIVKANGAKPTEFEDQLALHLTGIEGKVPELAAELKSLHFTAAEEVDAGSNKRAIVIRVPVPQLKRFQSISSNLTRELEKKFAGKHVVMIANRRILPKASRKLSHKQPRPHSRTLTAVHDAILNDIVYPAEISGKRLQYKTNGKRLLKVFLDTTEATQLDHKLETFSAVYKKITGKDVVFEFRKQ</sequence>
<keyword evidence="3 4" id="KW-0687">Ribonucleoprotein</keyword>
<dbReference type="STRING" id="691883.A0A058ZB36"/>
<dbReference type="GO" id="GO:0042274">
    <property type="term" value="P:ribosomal small subunit biogenesis"/>
    <property type="evidence" value="ECO:0007669"/>
    <property type="project" value="TreeGrafter"/>
</dbReference>
<evidence type="ECO:0000256" key="1">
    <source>
        <dbReference type="ARBA" id="ARBA00007820"/>
    </source>
</evidence>
<evidence type="ECO:0000256" key="2">
    <source>
        <dbReference type="ARBA" id="ARBA00022980"/>
    </source>
</evidence>
<evidence type="ECO:0000256" key="4">
    <source>
        <dbReference type="RuleBase" id="RU364105"/>
    </source>
</evidence>